<evidence type="ECO:0000313" key="3">
    <source>
        <dbReference type="Proteomes" id="UP001141327"/>
    </source>
</evidence>
<protein>
    <submittedName>
        <fullName evidence="2">Uncharacterized protein</fullName>
    </submittedName>
</protein>
<feature type="region of interest" description="Disordered" evidence="1">
    <location>
        <begin position="18"/>
        <end position="135"/>
    </location>
</feature>
<sequence>MFSCFSRWFPCGQHDVLELDPIGGKMPPSQPAAGQAPAPMMEAPSKQSPQQPRKQNRVHDDDDDFDSPPKTNIKTMEAAASRPITTSSATFSTASTAPAISAPSSVPVSQAAAPAATAGSPPPPAQPTEEEIERKKQEEAMRLFEQFGLASSGPAAPTLAATPLPAPVPMVRPIVPPAVPAPPPEAENWEDDEIEPPK</sequence>
<dbReference type="Proteomes" id="UP001141327">
    <property type="component" value="Unassembled WGS sequence"/>
</dbReference>
<feature type="compositionally biased region" description="Pro residues" evidence="1">
    <location>
        <begin position="172"/>
        <end position="185"/>
    </location>
</feature>
<organism evidence="2 3">
    <name type="scientific">Paratrimastix pyriformis</name>
    <dbReference type="NCBI Taxonomy" id="342808"/>
    <lineage>
        <taxon>Eukaryota</taxon>
        <taxon>Metamonada</taxon>
        <taxon>Preaxostyla</taxon>
        <taxon>Paratrimastigidae</taxon>
        <taxon>Paratrimastix</taxon>
    </lineage>
</organism>
<feature type="region of interest" description="Disordered" evidence="1">
    <location>
        <begin position="172"/>
        <end position="198"/>
    </location>
</feature>
<feature type="compositionally biased region" description="Low complexity" evidence="1">
    <location>
        <begin position="83"/>
        <end position="119"/>
    </location>
</feature>
<feature type="compositionally biased region" description="Low complexity" evidence="1">
    <location>
        <begin position="31"/>
        <end position="53"/>
    </location>
</feature>
<accession>A0ABQ8UQM6</accession>
<reference evidence="2" key="1">
    <citation type="journal article" date="2022" name="bioRxiv">
        <title>Genomics of Preaxostyla Flagellates Illuminates Evolutionary Transitions and the Path Towards Mitochondrial Loss.</title>
        <authorList>
            <person name="Novak L.V.F."/>
            <person name="Treitli S.C."/>
            <person name="Pyrih J."/>
            <person name="Halakuc P."/>
            <person name="Pipaliya S.V."/>
            <person name="Vacek V."/>
            <person name="Brzon O."/>
            <person name="Soukal P."/>
            <person name="Eme L."/>
            <person name="Dacks J.B."/>
            <person name="Karnkowska A."/>
            <person name="Elias M."/>
            <person name="Hampl V."/>
        </authorList>
    </citation>
    <scope>NUCLEOTIDE SEQUENCE</scope>
    <source>
        <strain evidence="2">RCP-MX</strain>
    </source>
</reference>
<gene>
    <name evidence="2" type="ORF">PAPYR_2982</name>
</gene>
<name>A0ABQ8UQM6_9EUKA</name>
<dbReference type="EMBL" id="JAPMOS010000011">
    <property type="protein sequence ID" value="KAJ4460746.1"/>
    <property type="molecule type" value="Genomic_DNA"/>
</dbReference>
<evidence type="ECO:0000313" key="2">
    <source>
        <dbReference type="EMBL" id="KAJ4460746.1"/>
    </source>
</evidence>
<feature type="compositionally biased region" description="Acidic residues" evidence="1">
    <location>
        <begin position="187"/>
        <end position="198"/>
    </location>
</feature>
<keyword evidence="3" id="KW-1185">Reference proteome</keyword>
<evidence type="ECO:0000256" key="1">
    <source>
        <dbReference type="SAM" id="MobiDB-lite"/>
    </source>
</evidence>
<proteinExistence type="predicted"/>
<comment type="caution">
    <text evidence="2">The sequence shown here is derived from an EMBL/GenBank/DDBJ whole genome shotgun (WGS) entry which is preliminary data.</text>
</comment>